<evidence type="ECO:0000259" key="2">
    <source>
        <dbReference type="Pfam" id="PF00753"/>
    </source>
</evidence>
<dbReference type="EMBL" id="BARV01005968">
    <property type="protein sequence ID" value="GAI05937.1"/>
    <property type="molecule type" value="Genomic_DNA"/>
</dbReference>
<protein>
    <recommendedName>
        <fullName evidence="2">Metallo-beta-lactamase domain-containing protein</fullName>
    </recommendedName>
</protein>
<feature type="compositionally biased region" description="Low complexity" evidence="1">
    <location>
        <begin position="211"/>
        <end position="230"/>
    </location>
</feature>
<dbReference type="InterPro" id="IPR052159">
    <property type="entry name" value="Competence_DNA_uptake"/>
</dbReference>
<organism evidence="3">
    <name type="scientific">marine sediment metagenome</name>
    <dbReference type="NCBI Taxonomy" id="412755"/>
    <lineage>
        <taxon>unclassified sequences</taxon>
        <taxon>metagenomes</taxon>
        <taxon>ecological metagenomes</taxon>
    </lineage>
</organism>
<feature type="region of interest" description="Disordered" evidence="1">
    <location>
        <begin position="205"/>
        <end position="230"/>
    </location>
</feature>
<comment type="caution">
    <text evidence="3">The sequence shown here is derived from an EMBL/GenBank/DDBJ whole genome shotgun (WGS) entry which is preliminary data.</text>
</comment>
<gene>
    <name evidence="3" type="ORF">S06H3_12162</name>
</gene>
<evidence type="ECO:0000256" key="1">
    <source>
        <dbReference type="SAM" id="MobiDB-lite"/>
    </source>
</evidence>
<dbReference type="PANTHER" id="PTHR30619:SF7">
    <property type="entry name" value="BETA-LACTAMASE DOMAIN PROTEIN"/>
    <property type="match status" value="1"/>
</dbReference>
<feature type="non-terminal residue" evidence="3">
    <location>
        <position position="1"/>
    </location>
</feature>
<dbReference type="InterPro" id="IPR035681">
    <property type="entry name" value="ComA-like_MBL"/>
</dbReference>
<name>X1KFV3_9ZZZZ</name>
<dbReference type="PANTHER" id="PTHR30619">
    <property type="entry name" value="DNA INTERNALIZATION/COMPETENCE PROTEIN COMEC/REC2"/>
    <property type="match status" value="1"/>
</dbReference>
<accession>X1KFV3</accession>
<dbReference type="Pfam" id="PF00753">
    <property type="entry name" value="Lactamase_B"/>
    <property type="match status" value="1"/>
</dbReference>
<proteinExistence type="predicted"/>
<dbReference type="InterPro" id="IPR036866">
    <property type="entry name" value="RibonucZ/Hydroxyglut_hydro"/>
</dbReference>
<dbReference type="AlphaFoldDB" id="X1KFV3"/>
<dbReference type="SUPFAM" id="SSF56281">
    <property type="entry name" value="Metallo-hydrolase/oxidoreductase"/>
    <property type="match status" value="1"/>
</dbReference>
<reference evidence="3" key="1">
    <citation type="journal article" date="2014" name="Front. Microbiol.">
        <title>High frequency of phylogenetically diverse reductive dehalogenase-homologous genes in deep subseafloor sedimentary metagenomes.</title>
        <authorList>
            <person name="Kawai M."/>
            <person name="Futagami T."/>
            <person name="Toyoda A."/>
            <person name="Takaki Y."/>
            <person name="Nishi S."/>
            <person name="Hori S."/>
            <person name="Arai W."/>
            <person name="Tsubouchi T."/>
            <person name="Morono Y."/>
            <person name="Uchiyama I."/>
            <person name="Ito T."/>
            <person name="Fujiyama A."/>
            <person name="Inagaki F."/>
            <person name="Takami H."/>
        </authorList>
    </citation>
    <scope>NUCLEOTIDE SEQUENCE</scope>
    <source>
        <strain evidence="3">Expedition CK06-06</strain>
    </source>
</reference>
<sequence length="243" mass="26165">VATHPHADHIGGLISVLNTFQVEQIWYNGDTSSSQTYADFMAAVQLEGAEVHVARRGDSITTGDLTFIILNPLTLDGTTNNNSIVLSLSYGDIDFLFTGDAEQEAEADMLVSSIVPLLYVEILKLGHHGSRTASSPDFLAAISPETAIYMAGEGNSYGHPHEETILALFNIETDIYGTDVCGTIAVTTDGKTYEVQTEREYIVQIPPPPTTTKAPPTTTTTPPTTTTTTPPLANDVKITYIFL</sequence>
<dbReference type="CDD" id="cd07731">
    <property type="entry name" value="ComA-like_MBL-fold"/>
    <property type="match status" value="1"/>
</dbReference>
<dbReference type="InterPro" id="IPR001279">
    <property type="entry name" value="Metallo-B-lactamas"/>
</dbReference>
<feature type="domain" description="Metallo-beta-lactamase" evidence="2">
    <location>
        <begin position="1"/>
        <end position="152"/>
    </location>
</feature>
<dbReference type="Gene3D" id="3.60.15.10">
    <property type="entry name" value="Ribonuclease Z/Hydroxyacylglutathione hydrolase-like"/>
    <property type="match status" value="1"/>
</dbReference>
<evidence type="ECO:0000313" key="3">
    <source>
        <dbReference type="EMBL" id="GAI05937.1"/>
    </source>
</evidence>